<dbReference type="InterPro" id="IPR002514">
    <property type="entry name" value="Transposase_8"/>
</dbReference>
<dbReference type="GO" id="GO:0003677">
    <property type="term" value="F:DNA binding"/>
    <property type="evidence" value="ECO:0007669"/>
    <property type="project" value="InterPro"/>
</dbReference>
<dbReference type="SUPFAM" id="SSF46689">
    <property type="entry name" value="Homeodomain-like"/>
    <property type="match status" value="1"/>
</dbReference>
<sequence length="124" mass="13571">MAKRERKTYSDAQREEILATAIKDGLTAEDVQKKYGVKPVTYYSWRKKKGIKGPRGRKPASAKAGVVLRSGDLSSQVRAGVQAKVRELLPGIVREEVERYLDSVFGAGGGGGAKPRKKVAKKKK</sequence>
<dbReference type="GO" id="GO:0004803">
    <property type="term" value="F:transposase activity"/>
    <property type="evidence" value="ECO:0007669"/>
    <property type="project" value="InterPro"/>
</dbReference>
<evidence type="ECO:0000313" key="2">
    <source>
        <dbReference type="Proteomes" id="UP000696931"/>
    </source>
</evidence>
<accession>A0A933SDW7</accession>
<name>A0A933SDW7_UNCEI</name>
<evidence type="ECO:0000313" key="1">
    <source>
        <dbReference type="EMBL" id="MBI5168653.1"/>
    </source>
</evidence>
<organism evidence="1 2">
    <name type="scientific">Eiseniibacteriota bacterium</name>
    <dbReference type="NCBI Taxonomy" id="2212470"/>
    <lineage>
        <taxon>Bacteria</taxon>
        <taxon>Candidatus Eiseniibacteriota</taxon>
    </lineage>
</organism>
<dbReference type="Pfam" id="PF01527">
    <property type="entry name" value="HTH_Tnp_1"/>
    <property type="match status" value="1"/>
</dbReference>
<dbReference type="AlphaFoldDB" id="A0A933SDW7"/>
<protein>
    <submittedName>
        <fullName evidence="1">Transposase</fullName>
    </submittedName>
</protein>
<reference evidence="1" key="1">
    <citation type="submission" date="2020-07" db="EMBL/GenBank/DDBJ databases">
        <title>Huge and variable diversity of episymbiotic CPR bacteria and DPANN archaea in groundwater ecosystems.</title>
        <authorList>
            <person name="He C.Y."/>
            <person name="Keren R."/>
            <person name="Whittaker M."/>
            <person name="Farag I.F."/>
            <person name="Doudna J."/>
            <person name="Cate J.H.D."/>
            <person name="Banfield J.F."/>
        </authorList>
    </citation>
    <scope>NUCLEOTIDE SEQUENCE</scope>
    <source>
        <strain evidence="1">NC_groundwater_1813_Pr3_B-0.1um_71_17</strain>
    </source>
</reference>
<proteinExistence type="predicted"/>
<comment type="caution">
    <text evidence="1">The sequence shown here is derived from an EMBL/GenBank/DDBJ whole genome shotgun (WGS) entry which is preliminary data.</text>
</comment>
<dbReference type="EMBL" id="JACRIW010000032">
    <property type="protein sequence ID" value="MBI5168653.1"/>
    <property type="molecule type" value="Genomic_DNA"/>
</dbReference>
<dbReference type="GO" id="GO:0006313">
    <property type="term" value="P:DNA transposition"/>
    <property type="evidence" value="ECO:0007669"/>
    <property type="project" value="InterPro"/>
</dbReference>
<dbReference type="Proteomes" id="UP000696931">
    <property type="component" value="Unassembled WGS sequence"/>
</dbReference>
<dbReference type="InterPro" id="IPR009057">
    <property type="entry name" value="Homeodomain-like_sf"/>
</dbReference>
<gene>
    <name evidence="1" type="ORF">HZA61_04105</name>
</gene>